<dbReference type="SUPFAM" id="SSF53850">
    <property type="entry name" value="Periplasmic binding protein-like II"/>
    <property type="match status" value="1"/>
</dbReference>
<dbReference type="CTD" id="31686"/>
<dbReference type="RefSeq" id="XP_030379254.1">
    <property type="nucleotide sequence ID" value="XM_030523394.1"/>
</dbReference>
<keyword evidence="7" id="KW-0325">Glycoprotein</keyword>
<dbReference type="InterPro" id="IPR056198">
    <property type="entry name" value="LBD_receptor"/>
</dbReference>
<dbReference type="PANTHER" id="PTHR42643:SF37">
    <property type="entry name" value="IONOTROPIC RECEPTOR 11A-RELATED"/>
    <property type="match status" value="1"/>
</dbReference>
<dbReference type="OrthoDB" id="6506757at2759"/>
<feature type="transmembrane region" description="Helical" evidence="8">
    <location>
        <begin position="336"/>
        <end position="354"/>
    </location>
</feature>
<dbReference type="PANTHER" id="PTHR42643">
    <property type="entry name" value="IONOTROPIC RECEPTOR 20A-RELATED"/>
    <property type="match status" value="1"/>
</dbReference>
<protein>
    <submittedName>
        <fullName evidence="11">Uncharacterized protein LOC115627654</fullName>
    </submittedName>
</protein>
<dbReference type="Gene3D" id="1.10.287.70">
    <property type="match status" value="1"/>
</dbReference>
<dbReference type="InterPro" id="IPR052192">
    <property type="entry name" value="Insect_Ionotropic_Sensory_Rcpt"/>
</dbReference>
<feature type="transmembrane region" description="Helical" evidence="8">
    <location>
        <begin position="390"/>
        <end position="406"/>
    </location>
</feature>
<feature type="transmembrane region" description="Helical" evidence="8">
    <location>
        <begin position="366"/>
        <end position="384"/>
    </location>
</feature>
<evidence type="ECO:0000256" key="7">
    <source>
        <dbReference type="ARBA" id="ARBA00023180"/>
    </source>
</evidence>
<dbReference type="Proteomes" id="UP000504634">
    <property type="component" value="Unplaced"/>
</dbReference>
<dbReference type="GO" id="GO:0005886">
    <property type="term" value="C:plasma membrane"/>
    <property type="evidence" value="ECO:0007669"/>
    <property type="project" value="UniProtKB-SubCell"/>
</dbReference>
<dbReference type="Gene3D" id="3.40.190.10">
    <property type="entry name" value="Periplasmic binding protein-like II"/>
    <property type="match status" value="1"/>
</dbReference>
<feature type="domain" description="Putative ionotropic receptor ligand binding" evidence="9">
    <location>
        <begin position="15"/>
        <end position="200"/>
    </location>
</feature>
<keyword evidence="10" id="KW-1185">Reference proteome</keyword>
<keyword evidence="6" id="KW-0675">Receptor</keyword>
<accession>A0A6J2TT60</accession>
<gene>
    <name evidence="11" type="primary">LOC115627654</name>
</gene>
<name>A0A6J2TT60_DROLE</name>
<evidence type="ECO:0000256" key="1">
    <source>
        <dbReference type="ARBA" id="ARBA00004651"/>
    </source>
</evidence>
<evidence type="ECO:0000256" key="4">
    <source>
        <dbReference type="ARBA" id="ARBA00022989"/>
    </source>
</evidence>
<evidence type="ECO:0000313" key="11">
    <source>
        <dbReference type="RefSeq" id="XP_030379254.1"/>
    </source>
</evidence>
<evidence type="ECO:0000256" key="6">
    <source>
        <dbReference type="ARBA" id="ARBA00023170"/>
    </source>
</evidence>
<keyword evidence="4 8" id="KW-1133">Transmembrane helix</keyword>
<comment type="subcellular location">
    <subcellularLocation>
        <location evidence="1">Cell membrane</location>
        <topology evidence="1">Multi-pass membrane protein</topology>
    </subcellularLocation>
</comment>
<evidence type="ECO:0000256" key="8">
    <source>
        <dbReference type="SAM" id="Phobius"/>
    </source>
</evidence>
<dbReference type="GeneID" id="115627654"/>
<evidence type="ECO:0000256" key="3">
    <source>
        <dbReference type="ARBA" id="ARBA00022692"/>
    </source>
</evidence>
<evidence type="ECO:0000256" key="2">
    <source>
        <dbReference type="ARBA" id="ARBA00022475"/>
    </source>
</evidence>
<feature type="transmembrane region" description="Helical" evidence="8">
    <location>
        <begin position="567"/>
        <end position="589"/>
    </location>
</feature>
<dbReference type="AlphaFoldDB" id="A0A6J2TT60"/>
<proteinExistence type="predicted"/>
<keyword evidence="3 8" id="KW-0812">Transmembrane</keyword>
<dbReference type="Pfam" id="PF24061">
    <property type="entry name" value="LBD_receptor"/>
    <property type="match status" value="1"/>
</dbReference>
<keyword evidence="5 8" id="KW-0472">Membrane</keyword>
<evidence type="ECO:0000313" key="10">
    <source>
        <dbReference type="Proteomes" id="UP000504634"/>
    </source>
</evidence>
<organism evidence="10 11">
    <name type="scientific">Drosophila lebanonensis</name>
    <name type="common">Fruit fly</name>
    <name type="synonym">Scaptodrosophila lebanonensis</name>
    <dbReference type="NCBI Taxonomy" id="7225"/>
    <lineage>
        <taxon>Eukaryota</taxon>
        <taxon>Metazoa</taxon>
        <taxon>Ecdysozoa</taxon>
        <taxon>Arthropoda</taxon>
        <taxon>Hexapoda</taxon>
        <taxon>Insecta</taxon>
        <taxon>Pterygota</taxon>
        <taxon>Neoptera</taxon>
        <taxon>Endopterygota</taxon>
        <taxon>Diptera</taxon>
        <taxon>Brachycera</taxon>
        <taxon>Muscomorpha</taxon>
        <taxon>Ephydroidea</taxon>
        <taxon>Drosophilidae</taxon>
        <taxon>Scaptodrosophila</taxon>
    </lineage>
</organism>
<keyword evidence="2" id="KW-1003">Cell membrane</keyword>
<sequence>MALLVEVAGGALEAPSPWQSTPLAAAALHIIDRYIGPFQRTLLIAGMCDNCTSWQRDRQEQLLSQLLLSHKQDVAIQLYRGVIDEKPISYFYMFVVNSLAAFRALEFTLPETLFDREFYFVIVLTSRTATESDIEKIFFSCMYFHVLHVVLLVELPDIPVVLFYSYDLFSSNCSHLITPKQVNRFANGRLQHDRLFVNNFEGFYGCPLNVSWYLLPPFVTFRGDGHNRSHRAEVERLNGIDGELLRVLADIFNFRIQLLPPCGKSYITANGTVTGCYAALQSGRASIAIGALSGSHLRRHQFSTTSAYHQSALVFVVRMRRTFGPISHLAAPFCRGVWLCILGSCVLVLILQWLHWRRLEIGGGTLNVLGTLLGNPLVFGALFSDTHVRPLFMSWMLLALVLRTLYQGKLFGVFCLPQYSGIPRNISELLDQNYTLLAADYLDFYPKQRTEIIQSSYAARFEQMENDPRPKLTTTALLGNLIHYNQHKWETSTLISVEEPIYTYHLVMYLRRHSILKFGFDRKLRQLMSAGIVGYINRKYELSKFRYLQAARPLQIERIRLQMHSGLYLVCLLMLLMALIIFGLELLSLRVSRLRRFFEGG</sequence>
<reference evidence="11" key="1">
    <citation type="submission" date="2025-08" db="UniProtKB">
        <authorList>
            <consortium name="RefSeq"/>
        </authorList>
    </citation>
    <scope>IDENTIFICATION</scope>
    <source>
        <strain evidence="11">11010-0011.00</strain>
        <tissue evidence="11">Whole body</tissue>
    </source>
</reference>
<evidence type="ECO:0000259" key="9">
    <source>
        <dbReference type="Pfam" id="PF24061"/>
    </source>
</evidence>
<evidence type="ECO:0000256" key="5">
    <source>
        <dbReference type="ARBA" id="ARBA00023136"/>
    </source>
</evidence>